<comment type="caution">
    <text evidence="3">The sequence shown here is derived from an EMBL/GenBank/DDBJ whole genome shotgun (WGS) entry which is preliminary data.</text>
</comment>
<dbReference type="InterPro" id="IPR025049">
    <property type="entry name" value="Mfa-like_1"/>
</dbReference>
<feature type="region of interest" description="Disordered" evidence="1">
    <location>
        <begin position="305"/>
        <end position="326"/>
    </location>
</feature>
<organism evidence="3 4">
    <name type="scientific">Bacteroides fragilis str. 3998T(B)3</name>
    <dbReference type="NCBI Taxonomy" id="1339316"/>
    <lineage>
        <taxon>Bacteria</taxon>
        <taxon>Pseudomonadati</taxon>
        <taxon>Bacteroidota</taxon>
        <taxon>Bacteroidia</taxon>
        <taxon>Bacteroidales</taxon>
        <taxon>Bacteroidaceae</taxon>
        <taxon>Bacteroides</taxon>
    </lineage>
</organism>
<evidence type="ECO:0008006" key="5">
    <source>
        <dbReference type="Google" id="ProtNLM"/>
    </source>
</evidence>
<accession>A0A015TZ04</accession>
<reference evidence="3 4" key="1">
    <citation type="submission" date="2014-02" db="EMBL/GenBank/DDBJ databases">
        <authorList>
            <person name="Sears C."/>
            <person name="Carroll K."/>
            <person name="Sack B.R."/>
            <person name="Qadri F."/>
            <person name="Myers L.L."/>
            <person name="Chung G.-T."/>
            <person name="Escheverria P."/>
            <person name="Fraser C.M."/>
            <person name="Sadzewicz L."/>
            <person name="Shefchek K.A."/>
            <person name="Tallon L."/>
            <person name="Das S.P."/>
            <person name="Daugherty S."/>
            <person name="Mongodin E.F."/>
        </authorList>
    </citation>
    <scope>NUCLEOTIDE SEQUENCE [LARGE SCALE GENOMIC DNA]</scope>
    <source>
        <strain evidence="4">3998T(B)3</strain>
    </source>
</reference>
<dbReference type="CDD" id="cd13120">
    <property type="entry name" value="BF2867_like_N"/>
    <property type="match status" value="1"/>
</dbReference>
<dbReference type="Gene3D" id="2.60.40.2620">
    <property type="entry name" value="Fimbrillin-like"/>
    <property type="match status" value="1"/>
</dbReference>
<feature type="signal peptide" evidence="2">
    <location>
        <begin position="1"/>
        <end position="16"/>
    </location>
</feature>
<gene>
    <name evidence="3" type="ORF">M125_5674</name>
</gene>
<dbReference type="CDD" id="cd13121">
    <property type="entry name" value="BF2867_like_C"/>
    <property type="match status" value="1"/>
</dbReference>
<evidence type="ECO:0000256" key="1">
    <source>
        <dbReference type="SAM" id="MobiDB-lite"/>
    </source>
</evidence>
<proteinExistence type="predicted"/>
<dbReference type="RefSeq" id="WP_032574418.1">
    <property type="nucleotide sequence ID" value="NZ_JGDB01000392.1"/>
</dbReference>
<dbReference type="EMBL" id="JGDB01000392">
    <property type="protein sequence ID" value="EXY87702.1"/>
    <property type="molecule type" value="Genomic_DNA"/>
</dbReference>
<evidence type="ECO:0000313" key="4">
    <source>
        <dbReference type="Proteomes" id="UP000020773"/>
    </source>
</evidence>
<dbReference type="Pfam" id="PF13149">
    <property type="entry name" value="Mfa_like_1"/>
    <property type="match status" value="1"/>
</dbReference>
<keyword evidence="2" id="KW-0732">Signal</keyword>
<dbReference type="PATRIC" id="fig|1339316.3.peg.5335"/>
<feature type="chain" id="PRO_5001479231" description="Fimbrillin family protein" evidence="2">
    <location>
        <begin position="17"/>
        <end position="351"/>
    </location>
</feature>
<dbReference type="Proteomes" id="UP000020773">
    <property type="component" value="Unassembled WGS sequence"/>
</dbReference>
<evidence type="ECO:0000313" key="3">
    <source>
        <dbReference type="EMBL" id="EXY87702.1"/>
    </source>
</evidence>
<dbReference type="AlphaFoldDB" id="A0A015TZ04"/>
<name>A0A015TZ04_BACFG</name>
<dbReference type="InterPro" id="IPR042278">
    <property type="entry name" value="Mfa-like_1_N"/>
</dbReference>
<dbReference type="PROSITE" id="PS51257">
    <property type="entry name" value="PROKAR_LIPOPROTEIN"/>
    <property type="match status" value="1"/>
</dbReference>
<sequence length="351" mass="37659">MKQKLFFLAVASLAMASCSQDESTDINRGNAIDFRAALGTRAVETTTANLDKIIVTAINKTASNYFTDAEFTKNDAFFTSTPAYYWPSDGSDLSFYAYSPAASDLGATVTINSTTKTLADFSPKANIGEQKDFVTANATGNKNNETTGVALLFKHQLSQIEIKAKNGNEGYVYKVTGVRIGQPVSKGTFDFGTSGWTLTQDKANYLAEYNQAITLGADAQGLMGDGGNAMLLPQQLTAWDADTDASNANKGAYLAVKVNITTKDGARVYPAESVGEFDWVAVAINTKWEVGQKYIYTLDFSDGAGKVDPEKPTPTDPNDPFKPGEDILGSPITFTVTVDEWTDGGAEDISM</sequence>
<protein>
    <recommendedName>
        <fullName evidence="5">Fimbrillin family protein</fullName>
    </recommendedName>
</protein>
<evidence type="ECO:0000256" key="2">
    <source>
        <dbReference type="SAM" id="SignalP"/>
    </source>
</evidence>